<dbReference type="InterPro" id="IPR051791">
    <property type="entry name" value="Pra-immunoreactive"/>
</dbReference>
<name>A0A1J5R9G2_9ZZZZ</name>
<dbReference type="EMBL" id="MLJW01000225">
    <property type="protein sequence ID" value="OIQ92688.1"/>
    <property type="molecule type" value="Genomic_DNA"/>
</dbReference>
<dbReference type="CDD" id="cd00060">
    <property type="entry name" value="FHA"/>
    <property type="match status" value="1"/>
</dbReference>
<protein>
    <submittedName>
        <fullName evidence="10">RDD family protein</fullName>
    </submittedName>
</protein>
<keyword evidence="4 7" id="KW-1133">Transmembrane helix</keyword>
<dbReference type="Pfam" id="PF06271">
    <property type="entry name" value="RDD"/>
    <property type="match status" value="1"/>
</dbReference>
<organism evidence="10">
    <name type="scientific">mine drainage metagenome</name>
    <dbReference type="NCBI Taxonomy" id="410659"/>
    <lineage>
        <taxon>unclassified sequences</taxon>
        <taxon>metagenomes</taxon>
        <taxon>ecological metagenomes</taxon>
    </lineage>
</organism>
<comment type="subcellular location">
    <subcellularLocation>
        <location evidence="1">Cell membrane</location>
        <topology evidence="1">Multi-pass membrane protein</topology>
    </subcellularLocation>
</comment>
<dbReference type="InterPro" id="IPR000253">
    <property type="entry name" value="FHA_dom"/>
</dbReference>
<dbReference type="GO" id="GO:0005886">
    <property type="term" value="C:plasma membrane"/>
    <property type="evidence" value="ECO:0007669"/>
    <property type="project" value="UniProtKB-SubCell"/>
</dbReference>
<dbReference type="Gene3D" id="2.60.200.20">
    <property type="match status" value="1"/>
</dbReference>
<gene>
    <name evidence="10" type="ORF">GALL_253590</name>
</gene>
<accession>A0A1J5R9G2</accession>
<dbReference type="Pfam" id="PF00498">
    <property type="entry name" value="FHA"/>
    <property type="match status" value="1"/>
</dbReference>
<keyword evidence="5 7" id="KW-0472">Membrane</keyword>
<feature type="domain" description="RDD" evidence="9">
    <location>
        <begin position="23"/>
        <end position="147"/>
    </location>
</feature>
<evidence type="ECO:0000256" key="4">
    <source>
        <dbReference type="ARBA" id="ARBA00022989"/>
    </source>
</evidence>
<evidence type="ECO:0000256" key="2">
    <source>
        <dbReference type="ARBA" id="ARBA00022475"/>
    </source>
</evidence>
<dbReference type="InterPro" id="IPR010432">
    <property type="entry name" value="RDD"/>
</dbReference>
<dbReference type="PANTHER" id="PTHR36115">
    <property type="entry name" value="PROLINE-RICH ANTIGEN HOMOLOG-RELATED"/>
    <property type="match status" value="1"/>
</dbReference>
<feature type="compositionally biased region" description="Pro residues" evidence="6">
    <location>
        <begin position="261"/>
        <end position="278"/>
    </location>
</feature>
<dbReference type="PANTHER" id="PTHR36115:SF6">
    <property type="entry name" value="PROLINE-RICH ANTIGEN HOMOLOG"/>
    <property type="match status" value="1"/>
</dbReference>
<evidence type="ECO:0000256" key="3">
    <source>
        <dbReference type="ARBA" id="ARBA00022692"/>
    </source>
</evidence>
<evidence type="ECO:0000256" key="1">
    <source>
        <dbReference type="ARBA" id="ARBA00004651"/>
    </source>
</evidence>
<reference evidence="10" key="1">
    <citation type="submission" date="2016-10" db="EMBL/GenBank/DDBJ databases">
        <title>Sequence of Gallionella enrichment culture.</title>
        <authorList>
            <person name="Poehlein A."/>
            <person name="Muehling M."/>
            <person name="Daniel R."/>
        </authorList>
    </citation>
    <scope>NUCLEOTIDE SEQUENCE</scope>
</reference>
<feature type="transmembrane region" description="Helical" evidence="7">
    <location>
        <begin position="110"/>
        <end position="132"/>
    </location>
</feature>
<proteinExistence type="predicted"/>
<feature type="region of interest" description="Disordered" evidence="6">
    <location>
        <begin position="223"/>
        <end position="296"/>
    </location>
</feature>
<feature type="domain" description="FHA" evidence="8">
    <location>
        <begin position="340"/>
        <end position="393"/>
    </location>
</feature>
<evidence type="ECO:0000259" key="9">
    <source>
        <dbReference type="Pfam" id="PF06271"/>
    </source>
</evidence>
<evidence type="ECO:0000313" key="10">
    <source>
        <dbReference type="EMBL" id="OIQ92688.1"/>
    </source>
</evidence>
<evidence type="ECO:0000259" key="8">
    <source>
        <dbReference type="Pfam" id="PF00498"/>
    </source>
</evidence>
<evidence type="ECO:0000256" key="5">
    <source>
        <dbReference type="ARBA" id="ARBA00023136"/>
    </source>
</evidence>
<comment type="caution">
    <text evidence="10">The sequence shown here is derived from an EMBL/GenBank/DDBJ whole genome shotgun (WGS) entry which is preliminary data.</text>
</comment>
<dbReference type="AlphaFoldDB" id="A0A1J5R9G2"/>
<sequence length="427" mass="43040">MSVMTSTPDPTTLGPGLSGAVPAPVGRRIGAALIDGSLILLVEAVAFGLAFLVSSSLDLLVVLALLAWGLVQWRMHATTGQTIGKRTVGIRTLAVPAGTAPGPGRTLGRYLLLGVANLFCFAGLLFVLSVFWDPDKLLRGWHDKAANVFLVDIRSGRDPLALRSGSADAGSPTHPEAAPRIPVIAPPGTGLPAPVTAPPASVAAPVALPTPVAAVGVPAPAPTRPLGAPPTGQAQPVPPSSGTGIISTVPGRPAGIGVAPASPPPPPPPPAPPVPPQAPLAARSDVPTAAGPFSPMPMPMPPVDDDAEMTVASLAAVAPVNGVRLVFDTGTVLPVSGRGRIGRDPVVGDEPVAHLVPLPDTTKSVSKTHLEFVLADGGLWVCDLHSTNGSSIERAGARTALVAGDWALAEAGAVVHVGSRTFRVEVP</sequence>
<feature type="transmembrane region" description="Helical" evidence="7">
    <location>
        <begin position="45"/>
        <end position="71"/>
    </location>
</feature>
<keyword evidence="2" id="KW-1003">Cell membrane</keyword>
<dbReference type="SUPFAM" id="SSF49879">
    <property type="entry name" value="SMAD/FHA domain"/>
    <property type="match status" value="1"/>
</dbReference>
<dbReference type="InterPro" id="IPR008984">
    <property type="entry name" value="SMAD_FHA_dom_sf"/>
</dbReference>
<keyword evidence="3 7" id="KW-0812">Transmembrane</keyword>
<evidence type="ECO:0000256" key="7">
    <source>
        <dbReference type="SAM" id="Phobius"/>
    </source>
</evidence>
<evidence type="ECO:0000256" key="6">
    <source>
        <dbReference type="SAM" id="MobiDB-lite"/>
    </source>
</evidence>